<keyword evidence="5" id="KW-1185">Reference proteome</keyword>
<evidence type="ECO:0000259" key="2">
    <source>
        <dbReference type="Pfam" id="PF13205"/>
    </source>
</evidence>
<dbReference type="PANTHER" id="PTHR44103:SF1">
    <property type="entry name" value="PROPROTEIN CONVERTASE P"/>
    <property type="match status" value="1"/>
</dbReference>
<dbReference type="AlphaFoldDB" id="A0A9X1P6N6"/>
<evidence type="ECO:0000256" key="1">
    <source>
        <dbReference type="ARBA" id="ARBA00022729"/>
    </source>
</evidence>
<dbReference type="InterPro" id="IPR028994">
    <property type="entry name" value="Integrin_alpha_N"/>
</dbReference>
<sequence length="1147" mass="123545">MMKTTFTLYLCLLSLLTFSIVCYKKLRSGSTGDLVIIDESLKDYRSLADGLDPKSQVIYVSNSPEGLHNLTKQLASRGKAERVHIMTHGTDGNFVLGQTQLNNANFSEHESFWQSLGNVLVAGRSSLLIYSCQLTANRTGEQFVQRLHSMLGVPVAASDDQTGSERRGGDWDLEYVAGKILRQHVLKLMDFKGLLVPTFTQLTGGSSPFNGMTIATDDQLIYGDFDADGDIDIHSYDGTSAINDFWQNNGSGSFAKVTGAASPFENVFENAVFYFALNAFVADWDNDGDDDIYVPMRNSGQNEKNFYYRNDNGKYVLLSGASSPFNGINVSGNNEMIIGDFDTDGDIDIHSYPGSQLDNEFWRNNGSGAFSKVTGAQNPFDNLSGKAAFSSARYAFLGDWDNDGDVDILVSRRGNTSVRDYHRNDNGIYTIQTGAANPFDGMAIANDNQIIFGDFDADGDIDLQTSDGSSTLVFWRNNGSGNFTQVTGAENPFNTLPNSGAFYNNALKSFVADWDNDGDVDVFTTNYTAANQKYFFRQNDAPPRITSTTPANVATGVSVSSNISLTFSRTVTGAAGKNIQIRRSDNNSVFANIAANGAQVTGGGSNTITIDPPTDLDGATGYYLTIDEAAFVDSEGRIFEGVSNNATLRFTTGTPPTTVTSITPQDDNPTNSSSVAYEVVFAQSVTGVDASDFTLTSSDVSGAAVSGVSGSGTTYTVTINTGSGNGTIRLDFSGLTGTVPNVSAEFTTASAYTIYKVSNASDYYRSANVDANWNTVGDWISSADNSFWITATSIPGGAAASTLITTGQTMRMPTGLSLTVRNLTIDGTLHSGDSQFNVNGSCINNGTLTGSGTFIVAMFTNVGVLSPGESPGFLAFTNDMTTSGTLLMEIGGTERFMDYDIVQTFGFTAGGTLSVSFINGFTPKLGDAFTLVEAGNITGAFESVNLPDISPLVWETTSADGKFTIRAVNNPMPVTLVNFNASMNESAVDLVWSTSSEINSSHFEIQRSMEGKIWENIGLVNTRNENAGEQHYRYTDMLPLQAENFYRLRMVDADGTFAFSKIEHVRFLDSKAQLRSYPNPVTDRIFLDVTNVESIQTVEIYSASGVLHYTGGYSPEGIDVKALPSGIFVLKTIGANRTTSTFKFAKH</sequence>
<dbReference type="RefSeq" id="WP_234612331.1">
    <property type="nucleotide sequence ID" value="NZ_CP098806.1"/>
</dbReference>
<dbReference type="InterPro" id="IPR026444">
    <property type="entry name" value="Secre_tail"/>
</dbReference>
<comment type="caution">
    <text evidence="4">The sequence shown here is derived from an EMBL/GenBank/DDBJ whole genome shotgun (WGS) entry which is preliminary data.</text>
</comment>
<dbReference type="InterPro" id="IPR025592">
    <property type="entry name" value="DUF4347"/>
</dbReference>
<accession>A0A9X1P6N6</accession>
<evidence type="ECO:0000259" key="3">
    <source>
        <dbReference type="Pfam" id="PF14252"/>
    </source>
</evidence>
<protein>
    <submittedName>
        <fullName evidence="4">DUF4347 domain-containing protein</fullName>
    </submittedName>
</protein>
<dbReference type="NCBIfam" id="TIGR04183">
    <property type="entry name" value="Por_Secre_tail"/>
    <property type="match status" value="1"/>
</dbReference>
<proteinExistence type="predicted"/>
<feature type="domain" description="SbsA Ig-like" evidence="2">
    <location>
        <begin position="540"/>
        <end position="652"/>
    </location>
</feature>
<dbReference type="Pfam" id="PF13205">
    <property type="entry name" value="Big_5"/>
    <property type="match status" value="1"/>
</dbReference>
<dbReference type="Pfam" id="PF13517">
    <property type="entry name" value="FG-GAP_3"/>
    <property type="match status" value="2"/>
</dbReference>
<dbReference type="InterPro" id="IPR032812">
    <property type="entry name" value="SbsA_Ig"/>
</dbReference>
<dbReference type="EMBL" id="JAJTTA010000002">
    <property type="protein sequence ID" value="MCF0039894.1"/>
    <property type="molecule type" value="Genomic_DNA"/>
</dbReference>
<name>A0A9X1P6N6_9BACT</name>
<organism evidence="4 5">
    <name type="scientific">Dyadobacter fanqingshengii</name>
    <dbReference type="NCBI Taxonomy" id="2906443"/>
    <lineage>
        <taxon>Bacteria</taxon>
        <taxon>Pseudomonadati</taxon>
        <taxon>Bacteroidota</taxon>
        <taxon>Cytophagia</taxon>
        <taxon>Cytophagales</taxon>
        <taxon>Spirosomataceae</taxon>
        <taxon>Dyadobacter</taxon>
    </lineage>
</organism>
<dbReference type="PANTHER" id="PTHR44103">
    <property type="entry name" value="PROPROTEIN CONVERTASE P"/>
    <property type="match status" value="1"/>
</dbReference>
<feature type="domain" description="DUF4347" evidence="3">
    <location>
        <begin position="34"/>
        <end position="185"/>
    </location>
</feature>
<keyword evidence="1" id="KW-0732">Signal</keyword>
<dbReference type="Pfam" id="PF14252">
    <property type="entry name" value="DUF4347"/>
    <property type="match status" value="1"/>
</dbReference>
<reference evidence="4" key="1">
    <citation type="submission" date="2021-12" db="EMBL/GenBank/DDBJ databases">
        <title>Novel species in genus Dyadobacter.</title>
        <authorList>
            <person name="Ma C."/>
        </authorList>
    </citation>
    <scope>NUCLEOTIDE SEQUENCE</scope>
    <source>
        <strain evidence="4">CY399</strain>
    </source>
</reference>
<evidence type="ECO:0000313" key="4">
    <source>
        <dbReference type="EMBL" id="MCF0039894.1"/>
    </source>
</evidence>
<dbReference type="Proteomes" id="UP001139700">
    <property type="component" value="Unassembled WGS sequence"/>
</dbReference>
<evidence type="ECO:0000313" key="5">
    <source>
        <dbReference type="Proteomes" id="UP001139700"/>
    </source>
</evidence>
<gene>
    <name evidence="4" type="ORF">LXM24_07335</name>
</gene>
<dbReference type="SUPFAM" id="SSF69318">
    <property type="entry name" value="Integrin alpha N-terminal domain"/>
    <property type="match status" value="1"/>
</dbReference>
<dbReference type="InterPro" id="IPR013517">
    <property type="entry name" value="FG-GAP"/>
</dbReference>